<comment type="subunit">
    <text evidence="2 10">Homodimer.</text>
</comment>
<dbReference type="PANTHER" id="PTHR11067:SF9">
    <property type="entry name" value="INOSINE TRIPHOSPHATE PYROPHOSPHATASE"/>
    <property type="match status" value="1"/>
</dbReference>
<dbReference type="Proteomes" id="UP000231658">
    <property type="component" value="Unassembled WGS sequence"/>
</dbReference>
<feature type="binding site" evidence="10">
    <location>
        <position position="75"/>
    </location>
    <ligand>
        <name>substrate</name>
    </ligand>
</feature>
<protein>
    <recommendedName>
        <fullName evidence="10">dITP/XTP pyrophosphatase</fullName>
        <ecNumber evidence="10">3.6.1.66</ecNumber>
    </recommendedName>
    <alternativeName>
        <fullName evidence="10">Non-canonical purine NTP pyrophosphatase</fullName>
    </alternativeName>
    <alternativeName>
        <fullName evidence="10">Non-standard purine NTP pyrophosphatase</fullName>
    </alternativeName>
    <alternativeName>
        <fullName evidence="10">Nucleoside-triphosphate diphosphatase</fullName>
    </alternativeName>
    <alternativeName>
        <fullName evidence="10">Nucleoside-triphosphate pyrophosphatase</fullName>
        <shortName evidence="10">NTPase</shortName>
    </alternativeName>
</protein>
<evidence type="ECO:0000256" key="11">
    <source>
        <dbReference type="RuleBase" id="RU003781"/>
    </source>
</evidence>
<dbReference type="GO" id="GO:0036222">
    <property type="term" value="F:XTP diphosphatase activity"/>
    <property type="evidence" value="ECO:0007669"/>
    <property type="project" value="UniProtKB-UniRule"/>
</dbReference>
<dbReference type="SUPFAM" id="SSF52972">
    <property type="entry name" value="ITPase-like"/>
    <property type="match status" value="1"/>
</dbReference>
<evidence type="ECO:0000313" key="13">
    <source>
        <dbReference type="Proteomes" id="UP000231658"/>
    </source>
</evidence>
<feature type="binding site" evidence="10">
    <location>
        <begin position="161"/>
        <end position="164"/>
    </location>
    <ligand>
        <name>substrate</name>
    </ligand>
</feature>
<dbReference type="InterPro" id="IPR029001">
    <property type="entry name" value="ITPase-like_fam"/>
</dbReference>
<dbReference type="GO" id="GO:0017111">
    <property type="term" value="F:ribonucleoside triphosphate phosphatase activity"/>
    <property type="evidence" value="ECO:0007669"/>
    <property type="project" value="InterPro"/>
</dbReference>
<dbReference type="AlphaFoldDB" id="A0A1C3REZ4"/>
<dbReference type="InterPro" id="IPR020922">
    <property type="entry name" value="dITP/XTP_pyrophosphatase"/>
</dbReference>
<dbReference type="GO" id="GO:0046872">
    <property type="term" value="F:metal ion binding"/>
    <property type="evidence" value="ECO:0007669"/>
    <property type="project" value="UniProtKB-KW"/>
</dbReference>
<evidence type="ECO:0000256" key="8">
    <source>
        <dbReference type="ARBA" id="ARBA00051875"/>
    </source>
</evidence>
<dbReference type="HAMAP" id="MF_01405">
    <property type="entry name" value="Non_canon_purine_NTPase"/>
    <property type="match status" value="1"/>
</dbReference>
<name>A0A1C3REZ4_9PROT</name>
<evidence type="ECO:0000313" key="12">
    <source>
        <dbReference type="EMBL" id="SCA55831.1"/>
    </source>
</evidence>
<organism evidence="12 13">
    <name type="scientific">Candidatus Terasakiella magnetica</name>
    <dbReference type="NCBI Taxonomy" id="1867952"/>
    <lineage>
        <taxon>Bacteria</taxon>
        <taxon>Pseudomonadati</taxon>
        <taxon>Pseudomonadota</taxon>
        <taxon>Alphaproteobacteria</taxon>
        <taxon>Rhodospirillales</taxon>
        <taxon>Terasakiellaceae</taxon>
        <taxon>Terasakiella</taxon>
    </lineage>
</organism>
<evidence type="ECO:0000256" key="3">
    <source>
        <dbReference type="ARBA" id="ARBA00022723"/>
    </source>
</evidence>
<evidence type="ECO:0000256" key="2">
    <source>
        <dbReference type="ARBA" id="ARBA00011738"/>
    </source>
</evidence>
<comment type="catalytic activity">
    <reaction evidence="8 10">
        <text>dITP + H2O = dIMP + diphosphate + H(+)</text>
        <dbReference type="Rhea" id="RHEA:28342"/>
        <dbReference type="ChEBI" id="CHEBI:15377"/>
        <dbReference type="ChEBI" id="CHEBI:15378"/>
        <dbReference type="ChEBI" id="CHEBI:33019"/>
        <dbReference type="ChEBI" id="CHEBI:61194"/>
        <dbReference type="ChEBI" id="CHEBI:61382"/>
        <dbReference type="EC" id="3.6.1.66"/>
    </reaction>
</comment>
<comment type="similarity">
    <text evidence="1 10 11">Belongs to the HAM1 NTPase family.</text>
</comment>
<dbReference type="GO" id="GO:0000166">
    <property type="term" value="F:nucleotide binding"/>
    <property type="evidence" value="ECO:0007669"/>
    <property type="project" value="UniProtKB-KW"/>
</dbReference>
<dbReference type="OrthoDB" id="9807456at2"/>
<feature type="binding site" evidence="10">
    <location>
        <position position="184"/>
    </location>
    <ligand>
        <name>substrate</name>
    </ligand>
</feature>
<dbReference type="GO" id="GO:0005829">
    <property type="term" value="C:cytosol"/>
    <property type="evidence" value="ECO:0007669"/>
    <property type="project" value="TreeGrafter"/>
</dbReference>
<comment type="catalytic activity">
    <reaction evidence="9 10">
        <text>XTP + H2O = XMP + diphosphate + H(+)</text>
        <dbReference type="Rhea" id="RHEA:28610"/>
        <dbReference type="ChEBI" id="CHEBI:15377"/>
        <dbReference type="ChEBI" id="CHEBI:15378"/>
        <dbReference type="ChEBI" id="CHEBI:33019"/>
        <dbReference type="ChEBI" id="CHEBI:57464"/>
        <dbReference type="ChEBI" id="CHEBI:61314"/>
        <dbReference type="EC" id="3.6.1.66"/>
    </reaction>
</comment>
<comment type="catalytic activity">
    <reaction evidence="10">
        <text>ITP + H2O = IMP + diphosphate + H(+)</text>
        <dbReference type="Rhea" id="RHEA:29399"/>
        <dbReference type="ChEBI" id="CHEBI:15377"/>
        <dbReference type="ChEBI" id="CHEBI:15378"/>
        <dbReference type="ChEBI" id="CHEBI:33019"/>
        <dbReference type="ChEBI" id="CHEBI:58053"/>
        <dbReference type="ChEBI" id="CHEBI:61402"/>
        <dbReference type="EC" id="3.6.1.66"/>
    </reaction>
</comment>
<keyword evidence="6 10" id="KW-0460">Magnesium</keyword>
<dbReference type="GO" id="GO:0036220">
    <property type="term" value="F:ITP diphosphatase activity"/>
    <property type="evidence" value="ECO:0007669"/>
    <property type="project" value="UniProtKB-UniRule"/>
</dbReference>
<feature type="binding site" evidence="10">
    <location>
        <position position="45"/>
    </location>
    <ligand>
        <name>Mg(2+)</name>
        <dbReference type="ChEBI" id="CHEBI:18420"/>
    </ligand>
</feature>
<reference evidence="12 13" key="1">
    <citation type="submission" date="2016-07" db="EMBL/GenBank/DDBJ databases">
        <authorList>
            <person name="Lefevre C.T."/>
        </authorList>
    </citation>
    <scope>NUCLEOTIDE SEQUENCE [LARGE SCALE GENOMIC DNA]</scope>
    <source>
        <strain evidence="12">PR1</strain>
    </source>
</reference>
<keyword evidence="5 10" id="KW-0378">Hydrolase</keyword>
<feature type="binding site" evidence="10">
    <location>
        <begin position="13"/>
        <end position="18"/>
    </location>
    <ligand>
        <name>substrate</name>
    </ligand>
</feature>
<dbReference type="RefSeq" id="WP_069186534.1">
    <property type="nucleotide sequence ID" value="NZ_FLYE01000005.1"/>
</dbReference>
<feature type="binding site" evidence="10">
    <location>
        <position position="74"/>
    </location>
    <ligand>
        <name>Mg(2+)</name>
        <dbReference type="ChEBI" id="CHEBI:18420"/>
    </ligand>
</feature>
<dbReference type="EMBL" id="FLYE01000005">
    <property type="protein sequence ID" value="SCA55831.1"/>
    <property type="molecule type" value="Genomic_DNA"/>
</dbReference>
<sequence length="203" mass="21915">MRKLEAGKLVIASHNAGKVREIQDLLAPFGMEVISAGDLNLPEPDETGETFEENSLLKSLAAAKASNLPALADDSGLSVAILSGAPGIYSARWAGPRKDFDRAQKKVADAVAEYDTIEQKADRSAAFICALSLAWPDGHTEVFEGRVEGQMTWPARGEKGFGYDPTFIPNGYDITFAEMDPAEKHKISHRADAFQQLVAACFS</sequence>
<dbReference type="CDD" id="cd00515">
    <property type="entry name" value="HAM1"/>
    <property type="match status" value="1"/>
</dbReference>
<evidence type="ECO:0000256" key="9">
    <source>
        <dbReference type="ARBA" id="ARBA00052017"/>
    </source>
</evidence>
<keyword evidence="13" id="KW-1185">Reference proteome</keyword>
<dbReference type="STRING" id="1867952.MTBPR1_130027"/>
<dbReference type="NCBIfam" id="TIGR00042">
    <property type="entry name" value="RdgB/HAM1 family non-canonical purine NTP pyrophosphatase"/>
    <property type="match status" value="1"/>
</dbReference>
<dbReference type="GO" id="GO:0035870">
    <property type="term" value="F:dITP diphosphatase activity"/>
    <property type="evidence" value="ECO:0007669"/>
    <property type="project" value="UniProtKB-UniRule"/>
</dbReference>
<dbReference type="PANTHER" id="PTHR11067">
    <property type="entry name" value="INOSINE TRIPHOSPHATE PYROPHOSPHATASE/HAM1 PROTEIN"/>
    <property type="match status" value="1"/>
</dbReference>
<dbReference type="InterPro" id="IPR002637">
    <property type="entry name" value="RdgB/HAM1"/>
</dbReference>
<evidence type="ECO:0000256" key="4">
    <source>
        <dbReference type="ARBA" id="ARBA00022741"/>
    </source>
</evidence>
<dbReference type="Pfam" id="PF01725">
    <property type="entry name" value="Ham1p_like"/>
    <property type="match status" value="1"/>
</dbReference>
<proteinExistence type="inferred from homology"/>
<evidence type="ECO:0000256" key="5">
    <source>
        <dbReference type="ARBA" id="ARBA00022801"/>
    </source>
</evidence>
<feature type="binding site" evidence="10">
    <location>
        <begin position="189"/>
        <end position="190"/>
    </location>
    <ligand>
        <name>substrate</name>
    </ligand>
</feature>
<comment type="cofactor">
    <cofactor evidence="10">
        <name>Mg(2+)</name>
        <dbReference type="ChEBI" id="CHEBI:18420"/>
    </cofactor>
    <text evidence="10">Binds 1 Mg(2+) ion per subunit.</text>
</comment>
<gene>
    <name evidence="12" type="ORF">MTBPR1_130027</name>
</gene>
<dbReference type="Gene3D" id="3.90.950.10">
    <property type="match status" value="1"/>
</dbReference>
<keyword evidence="7 10" id="KW-0546">Nucleotide metabolism</keyword>
<dbReference type="GO" id="GO:0009117">
    <property type="term" value="P:nucleotide metabolic process"/>
    <property type="evidence" value="ECO:0007669"/>
    <property type="project" value="UniProtKB-KW"/>
</dbReference>
<feature type="active site" description="Proton acceptor" evidence="10">
    <location>
        <position position="74"/>
    </location>
</feature>
<dbReference type="FunFam" id="3.90.950.10:FF:000001">
    <property type="entry name" value="dITP/XTP pyrophosphatase"/>
    <property type="match status" value="1"/>
</dbReference>
<evidence type="ECO:0000256" key="10">
    <source>
        <dbReference type="HAMAP-Rule" id="MF_01405"/>
    </source>
</evidence>
<accession>A0A1C3REZ4</accession>
<dbReference type="EC" id="3.6.1.66" evidence="10"/>
<dbReference type="GO" id="GO:0009146">
    <property type="term" value="P:purine nucleoside triphosphate catabolic process"/>
    <property type="evidence" value="ECO:0007669"/>
    <property type="project" value="UniProtKB-UniRule"/>
</dbReference>
<evidence type="ECO:0000256" key="6">
    <source>
        <dbReference type="ARBA" id="ARBA00022842"/>
    </source>
</evidence>
<evidence type="ECO:0000256" key="7">
    <source>
        <dbReference type="ARBA" id="ARBA00023080"/>
    </source>
</evidence>
<comment type="function">
    <text evidence="10">Pyrophosphatase that catalyzes the hydrolysis of nucleoside triphosphates to their monophosphate derivatives, with a high preference for the non-canonical purine nucleotides XTP (xanthosine triphosphate), dITP (deoxyinosine triphosphate) and ITP. Seems to function as a house-cleaning enzyme that removes non-canonical purine nucleotides from the nucleotide pool, thus preventing their incorporation into DNA/RNA and avoiding chromosomal lesions.</text>
</comment>
<keyword evidence="4 10" id="KW-0547">Nucleotide-binding</keyword>
<keyword evidence="3 10" id="KW-0479">Metal-binding</keyword>
<evidence type="ECO:0000256" key="1">
    <source>
        <dbReference type="ARBA" id="ARBA00008023"/>
    </source>
</evidence>